<dbReference type="PANTHER" id="PTHR11848">
    <property type="entry name" value="TGF-BETA FAMILY"/>
    <property type="match status" value="1"/>
</dbReference>
<dbReference type="Gene3D" id="2.10.90.10">
    <property type="entry name" value="Cystine-knot cytokines"/>
    <property type="match status" value="1"/>
</dbReference>
<dbReference type="PROSITE" id="PS00250">
    <property type="entry name" value="TGF_BETA_1"/>
    <property type="match status" value="1"/>
</dbReference>
<evidence type="ECO:0000256" key="8">
    <source>
        <dbReference type="RuleBase" id="RU000354"/>
    </source>
</evidence>
<dbReference type="Gene3D" id="2.60.120.970">
    <property type="match status" value="1"/>
</dbReference>
<evidence type="ECO:0000256" key="3">
    <source>
        <dbReference type="ARBA" id="ARBA00022525"/>
    </source>
</evidence>
<evidence type="ECO:0000256" key="9">
    <source>
        <dbReference type="SAM" id="SignalP"/>
    </source>
</evidence>
<keyword evidence="7" id="KW-0325">Glycoprotein</keyword>
<dbReference type="InterPro" id="IPR001839">
    <property type="entry name" value="TGF-b_C"/>
</dbReference>
<dbReference type="PANTHER" id="PTHR11848:SF309">
    <property type="entry name" value="INHIBIN BETA CHAIN"/>
    <property type="match status" value="1"/>
</dbReference>
<evidence type="ECO:0000259" key="10">
    <source>
        <dbReference type="PROSITE" id="PS51362"/>
    </source>
</evidence>
<dbReference type="SUPFAM" id="SSF57501">
    <property type="entry name" value="Cystine-knot cytokines"/>
    <property type="match status" value="1"/>
</dbReference>
<dbReference type="AlphaFoldDB" id="A0A8D8WSM3"/>
<evidence type="ECO:0000313" key="11">
    <source>
        <dbReference type="EMBL" id="CAG6669693.1"/>
    </source>
</evidence>
<comment type="subcellular location">
    <subcellularLocation>
        <location evidence="1">Secreted</location>
    </subcellularLocation>
</comment>
<dbReference type="InterPro" id="IPR029034">
    <property type="entry name" value="Cystine-knot_cytokine"/>
</dbReference>
<keyword evidence="4 9" id="KW-0732">Signal</keyword>
<keyword evidence="5 8" id="KW-0339">Growth factor</keyword>
<dbReference type="Pfam" id="PF00019">
    <property type="entry name" value="TGF_beta"/>
    <property type="match status" value="1"/>
</dbReference>
<dbReference type="GO" id="GO:0008083">
    <property type="term" value="F:growth factor activity"/>
    <property type="evidence" value="ECO:0007669"/>
    <property type="project" value="UniProtKB-KW"/>
</dbReference>
<dbReference type="GO" id="GO:0005125">
    <property type="term" value="F:cytokine activity"/>
    <property type="evidence" value="ECO:0007669"/>
    <property type="project" value="TreeGrafter"/>
</dbReference>
<dbReference type="FunFam" id="2.10.90.10:FF:000005">
    <property type="entry name" value="Inhibin beta A chain"/>
    <property type="match status" value="1"/>
</dbReference>
<evidence type="ECO:0000256" key="4">
    <source>
        <dbReference type="ARBA" id="ARBA00022729"/>
    </source>
</evidence>
<evidence type="ECO:0000256" key="1">
    <source>
        <dbReference type="ARBA" id="ARBA00004613"/>
    </source>
</evidence>
<dbReference type="InterPro" id="IPR015615">
    <property type="entry name" value="TGF-beta-rel"/>
</dbReference>
<reference evidence="11" key="1">
    <citation type="submission" date="2021-05" db="EMBL/GenBank/DDBJ databases">
        <authorList>
            <person name="Alioto T."/>
            <person name="Alioto T."/>
            <person name="Gomez Garrido J."/>
        </authorList>
    </citation>
    <scope>NUCLEOTIDE SEQUENCE</scope>
</reference>
<comment type="similarity">
    <text evidence="2 8">Belongs to the TGF-beta family.</text>
</comment>
<dbReference type="EMBL" id="HBUF01083953">
    <property type="protein sequence ID" value="CAG6633805.1"/>
    <property type="molecule type" value="Transcribed_RNA"/>
</dbReference>
<protein>
    <submittedName>
        <fullName evidence="11">Inhibin beta chain</fullName>
    </submittedName>
</protein>
<dbReference type="EMBL" id="HBUF01083952">
    <property type="protein sequence ID" value="CAG6633804.1"/>
    <property type="molecule type" value="Transcribed_RNA"/>
</dbReference>
<dbReference type="EMBL" id="HBUF01607649">
    <property type="protein sequence ID" value="CAG6777920.1"/>
    <property type="molecule type" value="Transcribed_RNA"/>
</dbReference>
<organism evidence="11">
    <name type="scientific">Cacopsylla melanoneura</name>
    <dbReference type="NCBI Taxonomy" id="428564"/>
    <lineage>
        <taxon>Eukaryota</taxon>
        <taxon>Metazoa</taxon>
        <taxon>Ecdysozoa</taxon>
        <taxon>Arthropoda</taxon>
        <taxon>Hexapoda</taxon>
        <taxon>Insecta</taxon>
        <taxon>Pterygota</taxon>
        <taxon>Neoptera</taxon>
        <taxon>Paraneoptera</taxon>
        <taxon>Hemiptera</taxon>
        <taxon>Sternorrhyncha</taxon>
        <taxon>Psylloidea</taxon>
        <taxon>Psyllidae</taxon>
        <taxon>Psyllinae</taxon>
        <taxon>Cacopsylla</taxon>
    </lineage>
</organism>
<feature type="signal peptide" evidence="9">
    <location>
        <begin position="1"/>
        <end position="20"/>
    </location>
</feature>
<dbReference type="PROSITE" id="PS51362">
    <property type="entry name" value="TGF_BETA_2"/>
    <property type="match status" value="1"/>
</dbReference>
<dbReference type="GO" id="GO:0005615">
    <property type="term" value="C:extracellular space"/>
    <property type="evidence" value="ECO:0007669"/>
    <property type="project" value="TreeGrafter"/>
</dbReference>
<feature type="domain" description="TGF-beta family profile" evidence="10">
    <location>
        <begin position="356"/>
        <end position="473"/>
    </location>
</feature>
<evidence type="ECO:0000256" key="5">
    <source>
        <dbReference type="ARBA" id="ARBA00023030"/>
    </source>
</evidence>
<dbReference type="EMBL" id="HBUF01607650">
    <property type="protein sequence ID" value="CAG6777921.1"/>
    <property type="molecule type" value="Transcribed_RNA"/>
</dbReference>
<dbReference type="EMBL" id="HBUF01221700">
    <property type="protein sequence ID" value="CAG6669693.1"/>
    <property type="molecule type" value="Transcribed_RNA"/>
</dbReference>
<evidence type="ECO:0000256" key="2">
    <source>
        <dbReference type="ARBA" id="ARBA00006656"/>
    </source>
</evidence>
<accession>A0A8D8WSM3</accession>
<feature type="chain" id="PRO_5033955625" evidence="9">
    <location>
        <begin position="21"/>
        <end position="473"/>
    </location>
</feature>
<dbReference type="EMBL" id="HBUF01421245">
    <property type="protein sequence ID" value="CAG6740807.1"/>
    <property type="molecule type" value="Transcribed_RNA"/>
</dbReference>
<keyword evidence="6" id="KW-1015">Disulfide bond</keyword>
<dbReference type="EMBL" id="HBUF01421248">
    <property type="protein sequence ID" value="CAG6740810.1"/>
    <property type="molecule type" value="Transcribed_RNA"/>
</dbReference>
<keyword evidence="3" id="KW-0964">Secreted</keyword>
<evidence type="ECO:0000256" key="6">
    <source>
        <dbReference type="ARBA" id="ARBA00023157"/>
    </source>
</evidence>
<dbReference type="PRINTS" id="PR00669">
    <property type="entry name" value="INHIBINA"/>
</dbReference>
<name>A0A8D8WSM3_9HEMI</name>
<dbReference type="CDD" id="cd13752">
    <property type="entry name" value="TGF_beta_INHB"/>
    <property type="match status" value="1"/>
</dbReference>
<sequence>MKTRICWSLPLVLSTLCCLAMERHRNHHKHHKHHRSPPLYPEQQLERAPFSRSMMQDMEDVQPRKSSFDSDIKCPNCISSSQKHQRLDLQKTVDNAHLNSNLTLVVISSETLRLESIKEQILNKLGLKSKPNVTKWLPKEVIKKTLSMAREDLASNFVQKDFPQTLVPSTTPYQETDLEPDDYFGRTSEIIGFAEPGYMINGQQLLEFPRQKEMDGTELKVKAAILWVRIEFRSSLPHTLRPFYQKSDRNVTLWVFRVSAQSNATYVSGKEFDEHTEMSASLSISPRSTIGWQKFDLTSTVQEWYSSGLQDRLRLLVDCSGCGDLVHPVLFQQSQRVVDAERPFLVVYTDPTVTRRVKRRALDCSATTKGQCCKEKFYVSFKQLGWEDWIIAPSGYYANYCRGDCGVRRTPDMYSNHYSHVIEEYRKMDRLNGLQPCCAPVKFSSMSLIYFGPDSNIIKRDLPKMVVDECGCP</sequence>
<proteinExistence type="inferred from homology"/>
<dbReference type="SMART" id="SM00204">
    <property type="entry name" value="TGFB"/>
    <property type="match status" value="1"/>
</dbReference>
<dbReference type="InterPro" id="IPR017948">
    <property type="entry name" value="TGFb_CS"/>
</dbReference>
<evidence type="ECO:0000256" key="7">
    <source>
        <dbReference type="ARBA" id="ARBA00023180"/>
    </source>
</evidence>
<dbReference type="EMBL" id="HBUF01421246">
    <property type="protein sequence ID" value="CAG6740808.1"/>
    <property type="molecule type" value="Transcribed_RNA"/>
</dbReference>
<dbReference type="EMBL" id="HBUF01421247">
    <property type="protein sequence ID" value="CAG6740809.1"/>
    <property type="molecule type" value="Transcribed_RNA"/>
</dbReference>